<evidence type="ECO:0000313" key="1">
    <source>
        <dbReference type="EMBL" id="KAJ3991507.1"/>
    </source>
</evidence>
<keyword evidence="2" id="KW-1185">Reference proteome</keyword>
<organism evidence="1 2">
    <name type="scientific">Lentinula boryana</name>
    <dbReference type="NCBI Taxonomy" id="40481"/>
    <lineage>
        <taxon>Eukaryota</taxon>
        <taxon>Fungi</taxon>
        <taxon>Dikarya</taxon>
        <taxon>Basidiomycota</taxon>
        <taxon>Agaricomycotina</taxon>
        <taxon>Agaricomycetes</taxon>
        <taxon>Agaricomycetidae</taxon>
        <taxon>Agaricales</taxon>
        <taxon>Marasmiineae</taxon>
        <taxon>Omphalotaceae</taxon>
        <taxon>Lentinula</taxon>
    </lineage>
</organism>
<protein>
    <recommendedName>
        <fullName evidence="3">Transposase</fullName>
    </recommendedName>
</protein>
<feature type="non-terminal residue" evidence="1">
    <location>
        <position position="63"/>
    </location>
</feature>
<name>A0ABQ8PYR2_9AGAR</name>
<evidence type="ECO:0008006" key="3">
    <source>
        <dbReference type="Google" id="ProtNLM"/>
    </source>
</evidence>
<evidence type="ECO:0000313" key="2">
    <source>
        <dbReference type="Proteomes" id="UP001163828"/>
    </source>
</evidence>
<feature type="non-terminal residue" evidence="1">
    <location>
        <position position="1"/>
    </location>
</feature>
<accession>A0ABQ8PYR2</accession>
<dbReference type="Proteomes" id="UP001163828">
    <property type="component" value="Unassembled WGS sequence"/>
</dbReference>
<reference evidence="1" key="1">
    <citation type="submission" date="2022-08" db="EMBL/GenBank/DDBJ databases">
        <authorList>
            <consortium name="DOE Joint Genome Institute"/>
            <person name="Min B."/>
            <person name="Riley R."/>
            <person name="Sierra-Patev S."/>
            <person name="Naranjo-Ortiz M."/>
            <person name="Looney B."/>
            <person name="Konkel Z."/>
            <person name="Slot J.C."/>
            <person name="Sakamoto Y."/>
            <person name="Steenwyk J.L."/>
            <person name="Rokas A."/>
            <person name="Carro J."/>
            <person name="Camarero S."/>
            <person name="Ferreira P."/>
            <person name="Molpeceres G."/>
            <person name="Ruiz-Duenas F.J."/>
            <person name="Serrano A."/>
            <person name="Henrissat B."/>
            <person name="Drula E."/>
            <person name="Hughes K.W."/>
            <person name="Mata J.L."/>
            <person name="Ishikawa N.K."/>
            <person name="Vargas-Isla R."/>
            <person name="Ushijima S."/>
            <person name="Smith C.A."/>
            <person name="Ahrendt S."/>
            <person name="Andreopoulos W."/>
            <person name="He G."/>
            <person name="Labutti K."/>
            <person name="Lipzen A."/>
            <person name="Ng V."/>
            <person name="Sandor L."/>
            <person name="Barry K."/>
            <person name="Martinez A.T."/>
            <person name="Xiao Y."/>
            <person name="Gibbons J.G."/>
            <person name="Terashima K."/>
            <person name="Hibbett D.S."/>
            <person name="Grigoriev I.V."/>
        </authorList>
    </citation>
    <scope>NUCLEOTIDE SEQUENCE</scope>
    <source>
        <strain evidence="1">TFB10827</strain>
    </source>
</reference>
<gene>
    <name evidence="1" type="ORF">F5050DRAFT_1867635</name>
</gene>
<proteinExistence type="predicted"/>
<sequence>DEIGITGGSGTRERVIGGWRKGPVYQQTGGGRENTTVIVTICADGTSISPAVIFKGKGYCTSW</sequence>
<dbReference type="EMBL" id="MU791014">
    <property type="protein sequence ID" value="KAJ3991507.1"/>
    <property type="molecule type" value="Genomic_DNA"/>
</dbReference>
<comment type="caution">
    <text evidence="1">The sequence shown here is derived from an EMBL/GenBank/DDBJ whole genome shotgun (WGS) entry which is preliminary data.</text>
</comment>